<dbReference type="PANTHER" id="PTHR30290:SF10">
    <property type="entry name" value="PERIPLASMIC OLIGOPEPTIDE-BINDING PROTEIN-RELATED"/>
    <property type="match status" value="1"/>
</dbReference>
<keyword evidence="7" id="KW-1185">Reference proteome</keyword>
<dbReference type="CDD" id="cd08512">
    <property type="entry name" value="PBP2_NikA_DppA_OppA_like_7"/>
    <property type="match status" value="1"/>
</dbReference>
<evidence type="ECO:0000259" key="5">
    <source>
        <dbReference type="Pfam" id="PF00496"/>
    </source>
</evidence>
<evidence type="ECO:0000256" key="2">
    <source>
        <dbReference type="ARBA" id="ARBA00005695"/>
    </source>
</evidence>
<comment type="subcellular location">
    <subcellularLocation>
        <location evidence="1">Periplasm</location>
    </subcellularLocation>
</comment>
<proteinExistence type="inferred from homology"/>
<gene>
    <name evidence="6" type="ORF">ASILVAE211_22565</name>
</gene>
<comment type="similarity">
    <text evidence="2">Belongs to the bacterial solute-binding protein 5 family.</text>
</comment>
<organism evidence="6 7">
    <name type="scientific">Acidisoma silvae</name>
    <dbReference type="NCBI Taxonomy" id="2802396"/>
    <lineage>
        <taxon>Bacteria</taxon>
        <taxon>Pseudomonadati</taxon>
        <taxon>Pseudomonadota</taxon>
        <taxon>Alphaproteobacteria</taxon>
        <taxon>Acetobacterales</taxon>
        <taxon>Acidocellaceae</taxon>
        <taxon>Acidisoma</taxon>
    </lineage>
</organism>
<keyword evidence="3" id="KW-0813">Transport</keyword>
<dbReference type="GO" id="GO:0015833">
    <property type="term" value="P:peptide transport"/>
    <property type="evidence" value="ECO:0007669"/>
    <property type="project" value="TreeGrafter"/>
</dbReference>
<dbReference type="EMBL" id="JAESVB010000021">
    <property type="protein sequence ID" value="MCB8877990.1"/>
    <property type="molecule type" value="Genomic_DNA"/>
</dbReference>
<dbReference type="PIRSF" id="PIRSF002741">
    <property type="entry name" value="MppA"/>
    <property type="match status" value="1"/>
</dbReference>
<reference evidence="6" key="2">
    <citation type="submission" date="2021-01" db="EMBL/GenBank/DDBJ databases">
        <authorList>
            <person name="Mieszkin S."/>
            <person name="Pouder E."/>
            <person name="Alain K."/>
        </authorList>
    </citation>
    <scope>NUCLEOTIDE SEQUENCE</scope>
    <source>
        <strain evidence="6">HW T2.11</strain>
    </source>
</reference>
<dbReference type="Pfam" id="PF00496">
    <property type="entry name" value="SBP_bac_5"/>
    <property type="match status" value="1"/>
</dbReference>
<evidence type="ECO:0000256" key="4">
    <source>
        <dbReference type="ARBA" id="ARBA00022729"/>
    </source>
</evidence>
<dbReference type="Proteomes" id="UP000708298">
    <property type="component" value="Unassembled WGS sequence"/>
</dbReference>
<dbReference type="InterPro" id="IPR000914">
    <property type="entry name" value="SBP_5_dom"/>
</dbReference>
<accession>A0A963YW68</accession>
<dbReference type="RefSeq" id="WP_227323636.1">
    <property type="nucleotide sequence ID" value="NZ_JAESVB010000021.1"/>
</dbReference>
<dbReference type="GO" id="GO:0030288">
    <property type="term" value="C:outer membrane-bounded periplasmic space"/>
    <property type="evidence" value="ECO:0007669"/>
    <property type="project" value="UniProtKB-ARBA"/>
</dbReference>
<dbReference type="Gene3D" id="3.40.190.10">
    <property type="entry name" value="Periplasmic binding protein-like II"/>
    <property type="match status" value="1"/>
</dbReference>
<evidence type="ECO:0000313" key="6">
    <source>
        <dbReference type="EMBL" id="MCB8877990.1"/>
    </source>
</evidence>
<reference evidence="6" key="1">
    <citation type="journal article" date="2021" name="Microorganisms">
        <title>Acidisoma silvae sp. nov. and Acidisomacellulosilytica sp. nov., Two Acidophilic Bacteria Isolated from Decaying Wood, Hydrolyzing Cellulose and Producing Poly-3-hydroxybutyrate.</title>
        <authorList>
            <person name="Mieszkin S."/>
            <person name="Pouder E."/>
            <person name="Uroz S."/>
            <person name="Simon-Colin C."/>
            <person name="Alain K."/>
        </authorList>
    </citation>
    <scope>NUCLEOTIDE SEQUENCE</scope>
    <source>
        <strain evidence="6">HW T2.11</strain>
    </source>
</reference>
<dbReference type="AlphaFoldDB" id="A0A963YW68"/>
<name>A0A963YW68_9PROT</name>
<dbReference type="GO" id="GO:1904680">
    <property type="term" value="F:peptide transmembrane transporter activity"/>
    <property type="evidence" value="ECO:0007669"/>
    <property type="project" value="TreeGrafter"/>
</dbReference>
<dbReference type="GO" id="GO:0043190">
    <property type="term" value="C:ATP-binding cassette (ABC) transporter complex"/>
    <property type="evidence" value="ECO:0007669"/>
    <property type="project" value="InterPro"/>
</dbReference>
<evidence type="ECO:0000256" key="1">
    <source>
        <dbReference type="ARBA" id="ARBA00004418"/>
    </source>
</evidence>
<protein>
    <submittedName>
        <fullName evidence="6">ABC transporter substrate-binding protein</fullName>
    </submittedName>
</protein>
<dbReference type="InterPro" id="IPR039424">
    <property type="entry name" value="SBP_5"/>
</dbReference>
<feature type="domain" description="Solute-binding protein family 5" evidence="5">
    <location>
        <begin position="87"/>
        <end position="452"/>
    </location>
</feature>
<sequence length="533" mass="58756">MQRRDVLLGSAAGAASAFLPRLQTRAEAASLDTLRELAEAGPNSRDPHGAGVASPSLGTFTNIYDRLINFGHTEIAPGIFKYDYTKFTGELAESFEVLDDGKRLRFHLRQSATFHDGSPVTAADVKWSFDRGVSLPGSKYQLATGSLTDPAQFVVVDPATFEIHLPRGDRYTLPNLALTFASILNSKLIQSHATASDPWGADWLRDNEAGGGAYRITNWQAGQRVTYTRFDDWKSGPAPALRQISFEVVPTAESRVAALEKGDADIALQLPPQDIAHIAADPHVHVVSIPVTNTFRFIAFDTQTAPFTDARVRQAIAYALPFEDILQAAVYGHGTPLFGAKSAQPKNAAFPQPYPYNTEIARARSLLAAAGHGRGFSTTLSYNVADNDTAEPIAILVQQALAPLNINVQIEKISAADWATRLTAKTVPFFIESSSAWFNDPDYFFRIFFQGNWRWNFGSFNNPDLAKLLTAARWETDPAKYDALMEKAVGIVFQQLPILPLWQPTFEAGFKPGLTNFIYYIHGQVDYRPLRWA</sequence>
<dbReference type="InterPro" id="IPR030678">
    <property type="entry name" value="Peptide/Ni-bd"/>
</dbReference>
<comment type="caution">
    <text evidence="6">The sequence shown here is derived from an EMBL/GenBank/DDBJ whole genome shotgun (WGS) entry which is preliminary data.</text>
</comment>
<keyword evidence="4" id="KW-0732">Signal</keyword>
<dbReference type="Gene3D" id="3.10.105.10">
    <property type="entry name" value="Dipeptide-binding Protein, Domain 3"/>
    <property type="match status" value="1"/>
</dbReference>
<evidence type="ECO:0000256" key="3">
    <source>
        <dbReference type="ARBA" id="ARBA00022448"/>
    </source>
</evidence>
<dbReference type="SUPFAM" id="SSF53850">
    <property type="entry name" value="Periplasmic binding protein-like II"/>
    <property type="match status" value="1"/>
</dbReference>
<dbReference type="PANTHER" id="PTHR30290">
    <property type="entry name" value="PERIPLASMIC BINDING COMPONENT OF ABC TRANSPORTER"/>
    <property type="match status" value="1"/>
</dbReference>
<evidence type="ECO:0000313" key="7">
    <source>
        <dbReference type="Proteomes" id="UP000708298"/>
    </source>
</evidence>